<dbReference type="Gene3D" id="3.90.660.50">
    <property type="match status" value="1"/>
</dbReference>
<feature type="domain" description="Amine oxidase" evidence="2">
    <location>
        <begin position="37"/>
        <end position="436"/>
    </location>
</feature>
<dbReference type="Proteomes" id="UP001596104">
    <property type="component" value="Unassembled WGS sequence"/>
</dbReference>
<gene>
    <name evidence="3" type="ORF">ACFPPC_29600</name>
</gene>
<reference evidence="4" key="1">
    <citation type="journal article" date="2019" name="Int. J. Syst. Evol. Microbiol.">
        <title>The Global Catalogue of Microorganisms (GCM) 10K type strain sequencing project: providing services to taxonomists for standard genome sequencing and annotation.</title>
        <authorList>
            <consortium name="The Broad Institute Genomics Platform"/>
            <consortium name="The Broad Institute Genome Sequencing Center for Infectious Disease"/>
            <person name="Wu L."/>
            <person name="Ma J."/>
        </authorList>
    </citation>
    <scope>NUCLEOTIDE SEQUENCE [LARGE SCALE GENOMIC DNA]</scope>
    <source>
        <strain evidence="4">CGMCC 1.16326</strain>
    </source>
</reference>
<evidence type="ECO:0000259" key="2">
    <source>
        <dbReference type="Pfam" id="PF01593"/>
    </source>
</evidence>
<name>A0ABW0HJD3_9HYPH</name>
<dbReference type="PANTHER" id="PTHR43734:SF1">
    <property type="entry name" value="PHYTOENE DESATURASE"/>
    <property type="match status" value="1"/>
</dbReference>
<keyword evidence="4" id="KW-1185">Reference proteome</keyword>
<dbReference type="EMBL" id="JBHSLV010000078">
    <property type="protein sequence ID" value="MFC5396810.1"/>
    <property type="molecule type" value="Genomic_DNA"/>
</dbReference>
<dbReference type="Pfam" id="PF01593">
    <property type="entry name" value="Amino_oxidase"/>
    <property type="match status" value="1"/>
</dbReference>
<accession>A0ABW0HJD3</accession>
<dbReference type="Gene3D" id="3.50.50.60">
    <property type="entry name" value="FAD/NAD(P)-binding domain"/>
    <property type="match status" value="1"/>
</dbReference>
<evidence type="ECO:0000313" key="3">
    <source>
        <dbReference type="EMBL" id="MFC5396810.1"/>
    </source>
</evidence>
<dbReference type="SUPFAM" id="SSF51905">
    <property type="entry name" value="FAD/NAD(P)-binding domain"/>
    <property type="match status" value="1"/>
</dbReference>
<dbReference type="InterPro" id="IPR036188">
    <property type="entry name" value="FAD/NAD-bd_sf"/>
</dbReference>
<protein>
    <submittedName>
        <fullName evidence="3">Phytoene desaturase family protein</fullName>
    </submittedName>
</protein>
<dbReference type="InterPro" id="IPR002937">
    <property type="entry name" value="Amino_oxidase"/>
</dbReference>
<comment type="caution">
    <text evidence="3">The sequence shown here is derived from an EMBL/GenBank/DDBJ whole genome shotgun (WGS) entry which is preliminary data.</text>
</comment>
<proteinExistence type="inferred from homology"/>
<sequence length="462" mass="48877">MLKFASPAATRTTWAAEDKKLELQMGGSEIAIVGGGIAGLTAALRIGAAGGRPILFEAAPEVGGRAQTRVIDGFCLNQGPHALYAGGAFHATLREFKIPFGGGGPDLPNGLALWGRVPYPLPIRRSNRYVEPLGESAAEALAAFFEQAAADDDLGRGVALRDAIGSLPVQARTVVEAFVRLSTYVHAPGELDAKSALDQLRLSFAGTIYVDGGWRVLVERMLGAATAAGAVIRSSERVMRVRIREDACWIDLRGGQTERFAAVILTVSPKRAAAVLEDSAQLKTMAANARPVRLMSLDLAVATLPRTDANFALGMDAPTYLSVHSAVSKLAPAGGALVHLARYLAPDEQSSPDHFEGLRQIADTLHPGWREHLLHEQRLSAATVAHDFPRWTDGGRRAAYFLDDAPGVFLAGDWVGEKGMLADAAVASAQDAAAAAMERVQNRSTCHVPGQLPIATTGTLSD</sequence>
<evidence type="ECO:0000313" key="4">
    <source>
        <dbReference type="Proteomes" id="UP001596104"/>
    </source>
</evidence>
<evidence type="ECO:0000256" key="1">
    <source>
        <dbReference type="ARBA" id="ARBA00006046"/>
    </source>
</evidence>
<dbReference type="RefSeq" id="WP_377013538.1">
    <property type="nucleotide sequence ID" value="NZ_JBHSLV010000078.1"/>
</dbReference>
<dbReference type="PANTHER" id="PTHR43734">
    <property type="entry name" value="PHYTOENE DESATURASE"/>
    <property type="match status" value="1"/>
</dbReference>
<comment type="similarity">
    <text evidence="1">Belongs to the carotenoid/retinoid oxidoreductase family.</text>
</comment>
<organism evidence="3 4">
    <name type="scientific">Bosea vestrisii</name>
    <dbReference type="NCBI Taxonomy" id="151416"/>
    <lineage>
        <taxon>Bacteria</taxon>
        <taxon>Pseudomonadati</taxon>
        <taxon>Pseudomonadota</taxon>
        <taxon>Alphaproteobacteria</taxon>
        <taxon>Hyphomicrobiales</taxon>
        <taxon>Boseaceae</taxon>
        <taxon>Bosea</taxon>
    </lineage>
</organism>